<accession>A0ABQ9JPB2</accession>
<comment type="caution">
    <text evidence="1">The sequence shown here is derived from an EMBL/GenBank/DDBJ whole genome shotgun (WGS) entry which is preliminary data.</text>
</comment>
<dbReference type="Pfam" id="PF03564">
    <property type="entry name" value="DUF1759"/>
    <property type="match status" value="1"/>
</dbReference>
<gene>
    <name evidence="1" type="ORF">NQ317_007608</name>
</gene>
<dbReference type="EMBL" id="JAPWTJ010000309">
    <property type="protein sequence ID" value="KAJ8979843.1"/>
    <property type="molecule type" value="Genomic_DNA"/>
</dbReference>
<dbReference type="Proteomes" id="UP001162164">
    <property type="component" value="Unassembled WGS sequence"/>
</dbReference>
<protein>
    <submittedName>
        <fullName evidence="1">Uncharacterized protein</fullName>
    </submittedName>
</protein>
<reference evidence="1" key="1">
    <citation type="journal article" date="2023" name="Insect Mol. Biol.">
        <title>Genome sequencing provides insights into the evolution of gene families encoding plant cell wall-degrading enzymes in longhorned beetles.</title>
        <authorList>
            <person name="Shin N.R."/>
            <person name="Okamura Y."/>
            <person name="Kirsch R."/>
            <person name="Pauchet Y."/>
        </authorList>
    </citation>
    <scope>NUCLEOTIDE SEQUENCE</scope>
    <source>
        <strain evidence="1">MMC_N1</strain>
    </source>
</reference>
<proteinExistence type="predicted"/>
<organism evidence="1 2">
    <name type="scientific">Molorchus minor</name>
    <dbReference type="NCBI Taxonomy" id="1323400"/>
    <lineage>
        <taxon>Eukaryota</taxon>
        <taxon>Metazoa</taxon>
        <taxon>Ecdysozoa</taxon>
        <taxon>Arthropoda</taxon>
        <taxon>Hexapoda</taxon>
        <taxon>Insecta</taxon>
        <taxon>Pterygota</taxon>
        <taxon>Neoptera</taxon>
        <taxon>Endopterygota</taxon>
        <taxon>Coleoptera</taxon>
        <taxon>Polyphaga</taxon>
        <taxon>Cucujiformia</taxon>
        <taxon>Chrysomeloidea</taxon>
        <taxon>Cerambycidae</taxon>
        <taxon>Lamiinae</taxon>
        <taxon>Monochamini</taxon>
        <taxon>Molorchus</taxon>
    </lineage>
</organism>
<evidence type="ECO:0000313" key="2">
    <source>
        <dbReference type="Proteomes" id="UP001162164"/>
    </source>
</evidence>
<sequence length="294" mass="33708">MNSCDLLSSLDPCQRAFKVSLDILRQKIEDLKQVDSEIYNLLLDDDASEGDLLAEIEASDSYIKKFTDLNSRCEERMQPKWTDAVENAVASVISNGTVNSRSGKFDRNIKEWLPFWSQFQKVHEDPDIDLNDKVEYLIQAMVPGSRARQLVDSFPATGSNYSKMIDCLLSRFGREDLQIEVYVRELLKLVINTTTSGNKMDLFFLYDKLESQLRALETLGIASDKYAAMLFPLAESCLPSDLLRVWQRLPVPTFTDPTSKCAALQYCVLRKYCTHSRCFHNRKSSRKPNEVFKK</sequence>
<keyword evidence="2" id="KW-1185">Reference proteome</keyword>
<evidence type="ECO:0000313" key="1">
    <source>
        <dbReference type="EMBL" id="KAJ8979843.1"/>
    </source>
</evidence>
<dbReference type="InterPro" id="IPR005312">
    <property type="entry name" value="DUF1759"/>
</dbReference>
<name>A0ABQ9JPB2_9CUCU</name>